<dbReference type="EMBL" id="CM043803">
    <property type="protein sequence ID" value="KAI4807738.1"/>
    <property type="molecule type" value="Genomic_DNA"/>
</dbReference>
<evidence type="ECO:0000313" key="2">
    <source>
        <dbReference type="Proteomes" id="UP001057452"/>
    </source>
</evidence>
<proteinExistence type="predicted"/>
<comment type="caution">
    <text evidence="1">The sequence shown here is derived from an EMBL/GenBank/DDBJ whole genome shotgun (WGS) entry which is preliminary data.</text>
</comment>
<keyword evidence="2" id="KW-1185">Reference proteome</keyword>
<reference evidence="1" key="1">
    <citation type="submission" date="2022-05" db="EMBL/GenBank/DDBJ databases">
        <title>Chromosome-level genome of Chaenocephalus aceratus.</title>
        <authorList>
            <person name="Park H."/>
        </authorList>
    </citation>
    <scope>NUCLEOTIDE SEQUENCE</scope>
    <source>
        <strain evidence="1">KU_202001</strain>
    </source>
</reference>
<name>A0ACB9W4V8_CHAAC</name>
<organism evidence="1 2">
    <name type="scientific">Chaenocephalus aceratus</name>
    <name type="common">Blackfin icefish</name>
    <name type="synonym">Chaenichthys aceratus</name>
    <dbReference type="NCBI Taxonomy" id="36190"/>
    <lineage>
        <taxon>Eukaryota</taxon>
        <taxon>Metazoa</taxon>
        <taxon>Chordata</taxon>
        <taxon>Craniata</taxon>
        <taxon>Vertebrata</taxon>
        <taxon>Euteleostomi</taxon>
        <taxon>Actinopterygii</taxon>
        <taxon>Neopterygii</taxon>
        <taxon>Teleostei</taxon>
        <taxon>Neoteleostei</taxon>
        <taxon>Acanthomorphata</taxon>
        <taxon>Eupercaria</taxon>
        <taxon>Perciformes</taxon>
        <taxon>Notothenioidei</taxon>
        <taxon>Channichthyidae</taxon>
        <taxon>Chaenocephalus</taxon>
    </lineage>
</organism>
<protein>
    <submittedName>
        <fullName evidence="1">Uncharacterized protein</fullName>
    </submittedName>
</protein>
<sequence length="77" mass="8602">MIPDIHRIGGCSPSPAVYGGLPPLTYYNTEHRLSLLVKLITISTAFPGPLASKLHPVQGWTQLLREWTELFTARMEL</sequence>
<accession>A0ACB9W4V8</accession>
<evidence type="ECO:0000313" key="1">
    <source>
        <dbReference type="EMBL" id="KAI4807738.1"/>
    </source>
</evidence>
<dbReference type="Proteomes" id="UP001057452">
    <property type="component" value="Chromosome 19"/>
</dbReference>
<gene>
    <name evidence="1" type="ORF">KUCAC02_027524</name>
</gene>